<name>A0A7I8V4W2_9ANNE</name>
<keyword evidence="8" id="KW-1185">Reference proteome</keyword>
<dbReference type="EMBL" id="CAJFCJ010000001">
    <property type="protein sequence ID" value="CAD5111186.1"/>
    <property type="molecule type" value="Genomic_DNA"/>
</dbReference>
<feature type="coiled-coil region" evidence="4">
    <location>
        <begin position="1"/>
        <end position="28"/>
    </location>
</feature>
<reference evidence="7 8" key="1">
    <citation type="submission" date="2020-08" db="EMBL/GenBank/DDBJ databases">
        <authorList>
            <person name="Hejnol A."/>
        </authorList>
    </citation>
    <scope>NUCLEOTIDE SEQUENCE [LARGE SCALE GENOMIC DNA]</scope>
</reference>
<dbReference type="InterPro" id="IPR011990">
    <property type="entry name" value="TPR-like_helical_dom_sf"/>
</dbReference>
<evidence type="ECO:0000313" key="7">
    <source>
        <dbReference type="EMBL" id="CAD5111186.1"/>
    </source>
</evidence>
<dbReference type="SUPFAM" id="SSF48452">
    <property type="entry name" value="TPR-like"/>
    <property type="match status" value="2"/>
</dbReference>
<dbReference type="InterPro" id="IPR019734">
    <property type="entry name" value="TPR_rpt"/>
</dbReference>
<sequence length="874" mass="99391">MANKSRALKKLEDEIEKFRGEANWAKVDDITKQNVGKFKGLEDYLLLVSAECKLERHFHEYPIENDNNFSISHNDTFQHCITTFKEIIRKTEIKEYKLEANLLKVKIYFACKDFSICLENYEKLKLESLNTNLIPIRRLKLIAEAFSIKGLCLENSNSSNRLSKFKGVNNQDAIISCFERAGDLALLLIQSLRNKTMSTLSTWNASLQPEVIDLPGIGSIIEKSMQKSPLAYIVKGDLQKGISRSREVLQCVETASIPHLRQTLARQLAELLLRGVCESTYIPLNKNEVLSTHRTPPSAPSSPKPKKYDGGSLYVPEDLLSEILLLLLIADTMVTREALVTRRPEFREERIRRFENATAVYDLITIALTKHGQFNIIFQTFERAMKFAFDEIHIWRQFALSLYAARQYDRSLLAFRRCHKIKPNDYVVCLQAAQICFDHVRDIKEGIEWTKTAIKLTENTNKCIKSRALLALGVGYTLMVDETKIHSEKAEYRKKASACFDKAHSLDPENYLPLYHIALQQALNRSVNDALRTITLALKKKPDHVHSLHLLALLLSSQQKFNEALNVIVAAVVDYPDNFSLLFTKSRLQVVAVGFDEALSTCLSMLKLWKKMFEKGLDGQERGTGLLNKCTADHRSLIHTQLNELSDRESVKHDLTQRRFSDPGILCESDTDRIYLQVPEQFKAGSVRNESICASKIEAQLSDLASSVGSKIEQKPGPSEPWVIQSQIWLHLAELYLEEGRLEDAERCVTEAGVINPLSYLVAYLKGRLAEMRYKFREAKECYENALSINSCHVKTYQHMGIIYQALGQLRMSEKMLRDAINVDPTCPEAWSLLGQVVHDLGDPNDAVDCFSTAAELELTKPVLPFSILPKHFL</sequence>
<keyword evidence="3" id="KW-0802">TPR repeat</keyword>
<dbReference type="Pfam" id="PF13181">
    <property type="entry name" value="TPR_8"/>
    <property type="match status" value="1"/>
</dbReference>
<dbReference type="OrthoDB" id="29013at2759"/>
<dbReference type="InterPro" id="IPR051722">
    <property type="entry name" value="Endocytosis_PI4K-reg_protein"/>
</dbReference>
<dbReference type="SMART" id="SM00028">
    <property type="entry name" value="TPR"/>
    <property type="match status" value="7"/>
</dbReference>
<comment type="similarity">
    <text evidence="2">Belongs to the YPP1 family.</text>
</comment>
<dbReference type="Gene3D" id="1.25.40.10">
    <property type="entry name" value="Tetratricopeptide repeat domain"/>
    <property type="match status" value="2"/>
</dbReference>
<evidence type="ECO:0000256" key="2">
    <source>
        <dbReference type="ARBA" id="ARBA00038251"/>
    </source>
</evidence>
<feature type="repeat" description="TPR" evidence="3">
    <location>
        <begin position="726"/>
        <end position="759"/>
    </location>
</feature>
<comment type="caution">
    <text evidence="7">The sequence shown here is derived from an EMBL/GenBank/DDBJ whole genome shotgun (WGS) entry which is preliminary data.</text>
</comment>
<dbReference type="AlphaFoldDB" id="A0A7I8V4W2"/>
<dbReference type="Proteomes" id="UP000549394">
    <property type="component" value="Unassembled WGS sequence"/>
</dbReference>
<dbReference type="PANTHER" id="PTHR23083">
    <property type="entry name" value="TETRATRICOPEPTIDE REPEAT PROTEIN, TPR"/>
    <property type="match status" value="1"/>
</dbReference>
<feature type="domain" description="Tetratricopeptide repeat protein 7 N-terminal" evidence="6">
    <location>
        <begin position="4"/>
        <end position="379"/>
    </location>
</feature>
<gene>
    <name evidence="7" type="ORF">DGYR_LOCUS510</name>
</gene>
<evidence type="ECO:0000259" key="6">
    <source>
        <dbReference type="Pfam" id="PF19440"/>
    </source>
</evidence>
<dbReference type="GO" id="GO:0046854">
    <property type="term" value="P:phosphatidylinositol phosphate biosynthetic process"/>
    <property type="evidence" value="ECO:0007669"/>
    <property type="project" value="TreeGrafter"/>
</dbReference>
<evidence type="ECO:0000256" key="3">
    <source>
        <dbReference type="PROSITE-ProRule" id="PRU00339"/>
    </source>
</evidence>
<accession>A0A7I8V4W2</accession>
<feature type="repeat" description="TPR" evidence="3">
    <location>
        <begin position="828"/>
        <end position="861"/>
    </location>
</feature>
<dbReference type="InterPro" id="IPR045819">
    <property type="entry name" value="TTC7_N"/>
</dbReference>
<keyword evidence="4" id="KW-0175">Coiled coil</keyword>
<evidence type="ECO:0000256" key="1">
    <source>
        <dbReference type="ARBA" id="ARBA00002550"/>
    </source>
</evidence>
<proteinExistence type="inferred from homology"/>
<evidence type="ECO:0000256" key="4">
    <source>
        <dbReference type="SAM" id="Coils"/>
    </source>
</evidence>
<comment type="function">
    <text evidence="1">Involved in endocytosis.</text>
</comment>
<dbReference type="GO" id="GO:0005886">
    <property type="term" value="C:plasma membrane"/>
    <property type="evidence" value="ECO:0007669"/>
    <property type="project" value="TreeGrafter"/>
</dbReference>
<evidence type="ECO:0000256" key="5">
    <source>
        <dbReference type="SAM" id="MobiDB-lite"/>
    </source>
</evidence>
<dbReference type="PANTHER" id="PTHR23083:SF464">
    <property type="entry name" value="TETRATRICOPEPTIDE REPEAT DOMAIN 7, ISOFORM A"/>
    <property type="match status" value="1"/>
</dbReference>
<organism evidence="7 8">
    <name type="scientific">Dimorphilus gyrociliatus</name>
    <dbReference type="NCBI Taxonomy" id="2664684"/>
    <lineage>
        <taxon>Eukaryota</taxon>
        <taxon>Metazoa</taxon>
        <taxon>Spiralia</taxon>
        <taxon>Lophotrochozoa</taxon>
        <taxon>Annelida</taxon>
        <taxon>Polychaeta</taxon>
        <taxon>Polychaeta incertae sedis</taxon>
        <taxon>Dinophilidae</taxon>
        <taxon>Dimorphilus</taxon>
    </lineage>
</organism>
<feature type="region of interest" description="Disordered" evidence="5">
    <location>
        <begin position="290"/>
        <end position="309"/>
    </location>
</feature>
<feature type="repeat" description="TPR" evidence="3">
    <location>
        <begin position="794"/>
        <end position="827"/>
    </location>
</feature>
<dbReference type="GO" id="GO:0072659">
    <property type="term" value="P:protein localization to plasma membrane"/>
    <property type="evidence" value="ECO:0007669"/>
    <property type="project" value="TreeGrafter"/>
</dbReference>
<dbReference type="PROSITE" id="PS50005">
    <property type="entry name" value="TPR"/>
    <property type="match status" value="3"/>
</dbReference>
<protein>
    <submittedName>
        <fullName evidence="7">DgyrCDS520</fullName>
    </submittedName>
</protein>
<evidence type="ECO:0000313" key="8">
    <source>
        <dbReference type="Proteomes" id="UP000549394"/>
    </source>
</evidence>
<dbReference type="Pfam" id="PF19440">
    <property type="entry name" value="TTC7_N"/>
    <property type="match status" value="1"/>
</dbReference>